<accession>M7T1P8</accession>
<dbReference type="PRINTS" id="PR00081">
    <property type="entry name" value="GDHRDH"/>
</dbReference>
<dbReference type="AlphaFoldDB" id="M7T1P8"/>
<dbReference type="Gene3D" id="3.40.50.720">
    <property type="entry name" value="NAD(P)-binding Rossmann-like Domain"/>
    <property type="match status" value="1"/>
</dbReference>
<evidence type="ECO:0000313" key="4">
    <source>
        <dbReference type="Proteomes" id="UP000012174"/>
    </source>
</evidence>
<dbReference type="OrthoDB" id="37659at2759"/>
<proteinExistence type="inferred from homology"/>
<dbReference type="SUPFAM" id="SSF51735">
    <property type="entry name" value="NAD(P)-binding Rossmann-fold domains"/>
    <property type="match status" value="1"/>
</dbReference>
<dbReference type="Proteomes" id="UP000012174">
    <property type="component" value="Unassembled WGS sequence"/>
</dbReference>
<dbReference type="Pfam" id="PF00106">
    <property type="entry name" value="adh_short"/>
    <property type="match status" value="2"/>
</dbReference>
<dbReference type="PANTHER" id="PTHR43180">
    <property type="entry name" value="3-OXOACYL-(ACYL-CARRIER-PROTEIN) REDUCTASE (AFU_ORTHOLOGUE AFUA_6G11210)"/>
    <property type="match status" value="1"/>
</dbReference>
<dbReference type="eggNOG" id="KOG0725">
    <property type="taxonomic scope" value="Eukaryota"/>
</dbReference>
<evidence type="ECO:0000256" key="2">
    <source>
        <dbReference type="ARBA" id="ARBA00023002"/>
    </source>
</evidence>
<evidence type="ECO:0000256" key="1">
    <source>
        <dbReference type="ARBA" id="ARBA00006484"/>
    </source>
</evidence>
<dbReference type="EMBL" id="KB705854">
    <property type="protein sequence ID" value="EMR70477.1"/>
    <property type="molecule type" value="Genomic_DNA"/>
</dbReference>
<gene>
    <name evidence="3" type="ORF">UCREL1_2479</name>
</gene>
<sequence length="316" mass="33830">MSLVNIDPKTFSSLKGKVVVVLGATTGIGASVVSQLTDAGAEVTWGDIAAPSTPDPRFVQTDASSYASILNLFKTARERHGGSKPIDHAVCNAGVSDVERFFTTDESDAAIEKEPATRTLDVNLKGPLFFLRIAAHFLRRREGEGEIKAEREGKGKGEEGARSPSILLVSSNAGFIEFPGTYQYSASKHGVVGLFRSSKTFLLGAEGVRVNVVLPGLTRTPMTTAIVEPLQALGVACNEAEDVARVIIHALAASHASGEAYYVSGGKAYEIEKGLQATRPQWLGEQLDRETTIMQEAFAEQTISNHKLRKAGELKD</sequence>
<dbReference type="InterPro" id="IPR002347">
    <property type="entry name" value="SDR_fam"/>
</dbReference>
<dbReference type="InterPro" id="IPR036291">
    <property type="entry name" value="NAD(P)-bd_dom_sf"/>
</dbReference>
<dbReference type="OMA" id="NCICPWM"/>
<dbReference type="KEGG" id="ela:UCREL1_2479"/>
<comment type="similarity">
    <text evidence="1">Belongs to the short-chain dehydrogenases/reductases (SDR) family.</text>
</comment>
<dbReference type="PANTHER" id="PTHR43180:SF86">
    <property type="entry name" value="DEHYDROGENASE, PUTATIVE (AFU_ORTHOLOGUE AFUA_3G00290)-RELATED"/>
    <property type="match status" value="1"/>
</dbReference>
<dbReference type="GO" id="GO:0016491">
    <property type="term" value="F:oxidoreductase activity"/>
    <property type="evidence" value="ECO:0007669"/>
    <property type="project" value="UniProtKB-KW"/>
</dbReference>
<reference evidence="4" key="1">
    <citation type="journal article" date="2013" name="Genome Announc.">
        <title>Draft genome sequence of the grapevine dieback fungus Eutypa lata UCR-EL1.</title>
        <authorList>
            <person name="Blanco-Ulate B."/>
            <person name="Rolshausen P.E."/>
            <person name="Cantu D."/>
        </authorList>
    </citation>
    <scope>NUCLEOTIDE SEQUENCE [LARGE SCALE GENOMIC DNA]</scope>
    <source>
        <strain evidence="4">UCR-EL1</strain>
    </source>
</reference>
<keyword evidence="4" id="KW-1185">Reference proteome</keyword>
<organism evidence="3 4">
    <name type="scientific">Eutypa lata (strain UCR-EL1)</name>
    <name type="common">Grapevine dieback disease fungus</name>
    <name type="synonym">Eutypa armeniacae</name>
    <dbReference type="NCBI Taxonomy" id="1287681"/>
    <lineage>
        <taxon>Eukaryota</taxon>
        <taxon>Fungi</taxon>
        <taxon>Dikarya</taxon>
        <taxon>Ascomycota</taxon>
        <taxon>Pezizomycotina</taxon>
        <taxon>Sordariomycetes</taxon>
        <taxon>Xylariomycetidae</taxon>
        <taxon>Xylariales</taxon>
        <taxon>Diatrypaceae</taxon>
        <taxon>Eutypa</taxon>
    </lineage>
</organism>
<protein>
    <submittedName>
        <fullName evidence="3">Putative 3-hydroxyacyl-protein</fullName>
    </submittedName>
</protein>
<evidence type="ECO:0000313" key="3">
    <source>
        <dbReference type="EMBL" id="EMR70477.1"/>
    </source>
</evidence>
<name>M7T1P8_EUTLA</name>
<dbReference type="HOGENOM" id="CLU_010194_13_1_1"/>
<keyword evidence="2" id="KW-0560">Oxidoreductase</keyword>